<protein>
    <submittedName>
        <fullName evidence="2">Uncharacterized protein</fullName>
    </submittedName>
</protein>
<comment type="caution">
    <text evidence="2">The sequence shown here is derived from an EMBL/GenBank/DDBJ whole genome shotgun (WGS) entry which is preliminary data.</text>
</comment>
<dbReference type="EMBL" id="JARWBG010000002">
    <property type="protein sequence ID" value="MDH2387679.1"/>
    <property type="molecule type" value="Genomic_DNA"/>
</dbReference>
<dbReference type="RefSeq" id="WP_279925933.1">
    <property type="nucleotide sequence ID" value="NZ_JARWBG010000002.1"/>
</dbReference>
<dbReference type="Proteomes" id="UP001223144">
    <property type="component" value="Unassembled WGS sequence"/>
</dbReference>
<keyword evidence="3" id="KW-1185">Reference proteome</keyword>
<proteinExistence type="predicted"/>
<organism evidence="2 3">
    <name type="scientific">Streptomyces chengmaiensis</name>
    <dbReference type="NCBI Taxonomy" id="3040919"/>
    <lineage>
        <taxon>Bacteria</taxon>
        <taxon>Bacillati</taxon>
        <taxon>Actinomycetota</taxon>
        <taxon>Actinomycetes</taxon>
        <taxon>Kitasatosporales</taxon>
        <taxon>Streptomycetaceae</taxon>
        <taxon>Streptomyces</taxon>
    </lineage>
</organism>
<gene>
    <name evidence="2" type="ORF">QCN29_02520</name>
</gene>
<evidence type="ECO:0000313" key="2">
    <source>
        <dbReference type="EMBL" id="MDH2387679.1"/>
    </source>
</evidence>
<feature type="region of interest" description="Disordered" evidence="1">
    <location>
        <begin position="1"/>
        <end position="35"/>
    </location>
</feature>
<evidence type="ECO:0000313" key="3">
    <source>
        <dbReference type="Proteomes" id="UP001223144"/>
    </source>
</evidence>
<sequence>MSGQETAPFRIGDRVRGTSYVPPERRGREEPEEFEGTVVQLGSGYAGVDADRALVWARLENGTERQSLISETELLTPADAAAVEE</sequence>
<evidence type="ECO:0000256" key="1">
    <source>
        <dbReference type="SAM" id="MobiDB-lite"/>
    </source>
</evidence>
<name>A0ABT6HIH8_9ACTN</name>
<accession>A0ABT6HIH8</accession>
<reference evidence="2 3" key="1">
    <citation type="submission" date="2023-04" db="EMBL/GenBank/DDBJ databases">
        <title>Streptomyces chengmaiensis sp. nov. isolated from the stem of mangrove plant in Hainan.</title>
        <authorList>
            <person name="Huang X."/>
            <person name="Zhou S."/>
            <person name="Chu X."/>
            <person name="Xie Y."/>
            <person name="Lin Y."/>
        </authorList>
    </citation>
    <scope>NUCLEOTIDE SEQUENCE [LARGE SCALE GENOMIC DNA]</scope>
    <source>
        <strain evidence="2 3">HNM0663</strain>
    </source>
</reference>